<dbReference type="PANTHER" id="PTHR22912:SF217">
    <property type="entry name" value="DIHYDROLIPOYL DEHYDROGENASE"/>
    <property type="match status" value="1"/>
</dbReference>
<keyword evidence="12 14" id="KW-0676">Redox-active center</keyword>
<dbReference type="Pfam" id="PF00364">
    <property type="entry name" value="Biotin_lipoyl"/>
    <property type="match status" value="1"/>
</dbReference>
<dbReference type="PROSITE" id="PS00189">
    <property type="entry name" value="LIPOYL"/>
    <property type="match status" value="1"/>
</dbReference>
<keyword evidence="9 14" id="KW-0560">Oxidoreductase</keyword>
<evidence type="ECO:0000313" key="17">
    <source>
        <dbReference type="Proteomes" id="UP000007652"/>
    </source>
</evidence>
<evidence type="ECO:0000256" key="9">
    <source>
        <dbReference type="ARBA" id="ARBA00023002"/>
    </source>
</evidence>
<dbReference type="eggNOG" id="COG1249">
    <property type="taxonomic scope" value="Bacteria"/>
</dbReference>
<accession>I7LK77</accession>
<evidence type="ECO:0000256" key="14">
    <source>
        <dbReference type="RuleBase" id="RU003692"/>
    </source>
</evidence>
<dbReference type="NCBIfam" id="TIGR01350">
    <property type="entry name" value="lipoamide_DH"/>
    <property type="match status" value="1"/>
</dbReference>
<dbReference type="PROSITE" id="PS00076">
    <property type="entry name" value="PYRIDINE_REDOX_1"/>
    <property type="match status" value="1"/>
</dbReference>
<comment type="cofactor">
    <cofactor evidence="14">
        <name>FAD</name>
        <dbReference type="ChEBI" id="CHEBI:57692"/>
    </cofactor>
    <text evidence="14">Binds 1 FAD per subunit.</text>
</comment>
<evidence type="ECO:0000256" key="2">
    <source>
        <dbReference type="ARBA" id="ARBA00007532"/>
    </source>
</evidence>
<name>I7LK77_9CLOT</name>
<proteinExistence type="inferred from homology"/>
<dbReference type="InterPro" id="IPR050151">
    <property type="entry name" value="Class-I_Pyr_Nuc-Dis_Oxidored"/>
</dbReference>
<dbReference type="InterPro" id="IPR036188">
    <property type="entry name" value="FAD/NAD-bd_sf"/>
</dbReference>
<dbReference type="Proteomes" id="UP000007652">
    <property type="component" value="Unassembled WGS sequence"/>
</dbReference>
<evidence type="ECO:0000256" key="8">
    <source>
        <dbReference type="ARBA" id="ARBA00022827"/>
    </source>
</evidence>
<dbReference type="SUPFAM" id="SSF51230">
    <property type="entry name" value="Single hybrid motif"/>
    <property type="match status" value="1"/>
</dbReference>
<dbReference type="Gene3D" id="3.30.390.30">
    <property type="match status" value="1"/>
</dbReference>
<dbReference type="InterPro" id="IPR003016">
    <property type="entry name" value="2-oxoA_DH_lipoyl-BS"/>
</dbReference>
<keyword evidence="7" id="KW-0450">Lipoyl</keyword>
<feature type="domain" description="Lipoyl-binding" evidence="15">
    <location>
        <begin position="1"/>
        <end position="75"/>
    </location>
</feature>
<protein>
    <recommendedName>
        <fullName evidence="4 14">Dihydrolipoyl dehydrogenase</fullName>
        <ecNumber evidence="3 14">1.8.1.4</ecNumber>
    </recommendedName>
</protein>
<keyword evidence="10 14" id="KW-0520">NAD</keyword>
<dbReference type="GO" id="GO:0006103">
    <property type="term" value="P:2-oxoglutarate metabolic process"/>
    <property type="evidence" value="ECO:0007669"/>
    <property type="project" value="TreeGrafter"/>
</dbReference>
<dbReference type="InterPro" id="IPR000089">
    <property type="entry name" value="Biotin_lipoyl"/>
</dbReference>
<dbReference type="FunFam" id="3.30.390.30:FF:000001">
    <property type="entry name" value="Dihydrolipoyl dehydrogenase"/>
    <property type="match status" value="1"/>
</dbReference>
<dbReference type="EC" id="1.8.1.4" evidence="3 14"/>
<dbReference type="Gene3D" id="3.50.50.60">
    <property type="entry name" value="FAD/NAD(P)-binding domain"/>
    <property type="match status" value="2"/>
</dbReference>
<evidence type="ECO:0000256" key="5">
    <source>
        <dbReference type="ARBA" id="ARBA00022490"/>
    </source>
</evidence>
<dbReference type="InterPro" id="IPR004099">
    <property type="entry name" value="Pyr_nucl-diS_OxRdtase_dimer"/>
</dbReference>
<dbReference type="PANTHER" id="PTHR22912">
    <property type="entry name" value="DISULFIDE OXIDOREDUCTASE"/>
    <property type="match status" value="1"/>
</dbReference>
<dbReference type="PRINTS" id="PR00368">
    <property type="entry name" value="FADPNR"/>
</dbReference>
<sequence>MKVTLERYLGHENEAQVVKIYKKVGDSIETGDVLIEVEGNKAAIPIIPGVKGIIESIYVNEGDIITKDSVIAIIKEDYSNKDTKEIKTKSEENFAFDYFATILKPKEEELKCDIAIIGGGPGGYVAAIYAAQNGKNVVLIEKDKLGGTCLNRGCIPTKALVRSAEVYKIIKNADKFGCLLQNPSVDIKKVIERKNKVVNELNSGIKYLMKKNNVTVLEGLGSFVDKETIHVKGNSREYIVKAQNIIIATGSKPYIPQIEGINEINNNNIITSDEALEIKDLSKKMIIIGGGVIGMEFAFIFANFGVDVSIIEYFDNCLANLDDDVIAEISRNAIEKGIKIYTGSKVEEVYKTEDNELIVGFLQKGERKYLRGDKILLAVGRKPYIDELGIEKLGIELNDNKRGIKVNSKMQTNISNIYAIGDVTDRILLAHVASHQGIVAVDNILGKEKEMDYANVPSAIFTEPEIATVGINEREAISKGIEIKVSKIPFASNGKALTYGDNRGFIKLIEDIHNKKIIGATIIGIHATDLIANITLAIKKNLCPEDIIETIYAHPTTSEIIHEAALGLEKGAIHFA</sequence>
<organism evidence="16 17">
    <name type="scientific">Caloramator australicus RC3</name>
    <dbReference type="NCBI Taxonomy" id="857293"/>
    <lineage>
        <taxon>Bacteria</taxon>
        <taxon>Bacillati</taxon>
        <taxon>Bacillota</taxon>
        <taxon>Clostridia</taxon>
        <taxon>Eubacteriales</taxon>
        <taxon>Clostridiaceae</taxon>
        <taxon>Caloramator</taxon>
    </lineage>
</organism>
<evidence type="ECO:0000256" key="13">
    <source>
        <dbReference type="ARBA" id="ARBA00049187"/>
    </source>
</evidence>
<keyword evidence="6 14" id="KW-0285">Flavoprotein</keyword>
<comment type="caution">
    <text evidence="16">The sequence shown here is derived from an EMBL/GenBank/DDBJ whole genome shotgun (WGS) entry which is preliminary data.</text>
</comment>
<dbReference type="InterPro" id="IPR006258">
    <property type="entry name" value="Lipoamide_DH"/>
</dbReference>
<dbReference type="InterPro" id="IPR011053">
    <property type="entry name" value="Single_hybrid_motif"/>
</dbReference>
<dbReference type="Pfam" id="PF02852">
    <property type="entry name" value="Pyr_redox_dim"/>
    <property type="match status" value="1"/>
</dbReference>
<dbReference type="Pfam" id="PF07992">
    <property type="entry name" value="Pyr_redox_2"/>
    <property type="match status" value="1"/>
</dbReference>
<keyword evidence="11" id="KW-1015">Disulfide bond</keyword>
<dbReference type="SUPFAM" id="SSF51905">
    <property type="entry name" value="FAD/NAD(P)-binding domain"/>
    <property type="match status" value="1"/>
</dbReference>
<comment type="miscellaneous">
    <text evidence="14">The active site is a redox-active disulfide bond.</text>
</comment>
<dbReference type="CDD" id="cd06849">
    <property type="entry name" value="lipoyl_domain"/>
    <property type="match status" value="1"/>
</dbReference>
<dbReference type="GO" id="GO:0004148">
    <property type="term" value="F:dihydrolipoyl dehydrogenase (NADH) activity"/>
    <property type="evidence" value="ECO:0007669"/>
    <property type="project" value="UniProtKB-EC"/>
</dbReference>
<dbReference type="EMBL" id="CAKP01000113">
    <property type="protein sequence ID" value="CCJ34253.1"/>
    <property type="molecule type" value="Genomic_DNA"/>
</dbReference>
<dbReference type="InterPro" id="IPR001100">
    <property type="entry name" value="Pyr_nuc-diS_OxRdtase"/>
</dbReference>
<comment type="subcellular location">
    <subcellularLocation>
        <location evidence="1">Cytoplasm</location>
    </subcellularLocation>
</comment>
<dbReference type="PROSITE" id="PS50968">
    <property type="entry name" value="BIOTINYL_LIPOYL"/>
    <property type="match status" value="1"/>
</dbReference>
<dbReference type="PIRSF" id="PIRSF000350">
    <property type="entry name" value="Mercury_reductase_MerA"/>
    <property type="match status" value="1"/>
</dbReference>
<dbReference type="InterPro" id="IPR012999">
    <property type="entry name" value="Pyr_OxRdtase_I_AS"/>
</dbReference>
<evidence type="ECO:0000256" key="4">
    <source>
        <dbReference type="ARBA" id="ARBA00016961"/>
    </source>
</evidence>
<evidence type="ECO:0000256" key="12">
    <source>
        <dbReference type="ARBA" id="ARBA00023284"/>
    </source>
</evidence>
<evidence type="ECO:0000256" key="7">
    <source>
        <dbReference type="ARBA" id="ARBA00022823"/>
    </source>
</evidence>
<evidence type="ECO:0000256" key="6">
    <source>
        <dbReference type="ARBA" id="ARBA00022630"/>
    </source>
</evidence>
<keyword evidence="17" id="KW-1185">Reference proteome</keyword>
<comment type="catalytic activity">
    <reaction evidence="13 14">
        <text>N(6)-[(R)-dihydrolipoyl]-L-lysyl-[protein] + NAD(+) = N(6)-[(R)-lipoyl]-L-lysyl-[protein] + NADH + H(+)</text>
        <dbReference type="Rhea" id="RHEA:15045"/>
        <dbReference type="Rhea" id="RHEA-COMP:10474"/>
        <dbReference type="Rhea" id="RHEA-COMP:10475"/>
        <dbReference type="ChEBI" id="CHEBI:15378"/>
        <dbReference type="ChEBI" id="CHEBI:57540"/>
        <dbReference type="ChEBI" id="CHEBI:57945"/>
        <dbReference type="ChEBI" id="CHEBI:83099"/>
        <dbReference type="ChEBI" id="CHEBI:83100"/>
        <dbReference type="EC" id="1.8.1.4"/>
    </reaction>
</comment>
<dbReference type="InterPro" id="IPR016156">
    <property type="entry name" value="FAD/NAD-linked_Rdtase_dimer_sf"/>
</dbReference>
<evidence type="ECO:0000256" key="10">
    <source>
        <dbReference type="ARBA" id="ARBA00023027"/>
    </source>
</evidence>
<evidence type="ECO:0000256" key="1">
    <source>
        <dbReference type="ARBA" id="ARBA00004496"/>
    </source>
</evidence>
<dbReference type="PRINTS" id="PR00411">
    <property type="entry name" value="PNDRDTASEI"/>
</dbReference>
<keyword evidence="5" id="KW-0963">Cytoplasm</keyword>
<dbReference type="Gene3D" id="2.40.50.100">
    <property type="match status" value="1"/>
</dbReference>
<dbReference type="InterPro" id="IPR023753">
    <property type="entry name" value="FAD/NAD-binding_dom"/>
</dbReference>
<keyword evidence="8 14" id="KW-0274">FAD</keyword>
<reference evidence="16 17" key="1">
    <citation type="journal article" date="2011" name="J. Bacteriol.">
        <title>Draft genome sequence of Caloramator australicus strain RC3T, a thermoanaerobe from the Great Artesian Basin of Australia.</title>
        <authorList>
            <person name="Ogg C.D."/>
            <person name="Patel B.K.C."/>
        </authorList>
    </citation>
    <scope>NUCLEOTIDE SEQUENCE [LARGE SCALE GENOMIC DNA]</scope>
    <source>
        <strain evidence="16 17">RC3</strain>
    </source>
</reference>
<dbReference type="OrthoDB" id="9807946at2"/>
<evidence type="ECO:0000256" key="11">
    <source>
        <dbReference type="ARBA" id="ARBA00023157"/>
    </source>
</evidence>
<dbReference type="SUPFAM" id="SSF55424">
    <property type="entry name" value="FAD/NAD-linked reductases, dimerisation (C-terminal) domain"/>
    <property type="match status" value="1"/>
</dbReference>
<evidence type="ECO:0000256" key="3">
    <source>
        <dbReference type="ARBA" id="ARBA00012608"/>
    </source>
</evidence>
<evidence type="ECO:0000313" key="16">
    <source>
        <dbReference type="EMBL" id="CCJ34253.1"/>
    </source>
</evidence>
<dbReference type="STRING" id="857293.CAAU_2169"/>
<gene>
    <name evidence="16" type="ORF">CAAU_2169</name>
</gene>
<comment type="similarity">
    <text evidence="2 14">Belongs to the class-I pyridine nucleotide-disulfide oxidoreductase family.</text>
</comment>
<dbReference type="AlphaFoldDB" id="I7LK77"/>
<dbReference type="RefSeq" id="WP_008909509.1">
    <property type="nucleotide sequence ID" value="NZ_CAKP01000113.1"/>
</dbReference>
<evidence type="ECO:0000259" key="15">
    <source>
        <dbReference type="PROSITE" id="PS50968"/>
    </source>
</evidence>
<dbReference type="GO" id="GO:0050660">
    <property type="term" value="F:flavin adenine dinucleotide binding"/>
    <property type="evidence" value="ECO:0007669"/>
    <property type="project" value="InterPro"/>
</dbReference>